<dbReference type="OrthoDB" id="9798693at2"/>
<dbReference type="EMBL" id="FNPR01000001">
    <property type="protein sequence ID" value="SDY08379.1"/>
    <property type="molecule type" value="Genomic_DNA"/>
</dbReference>
<keyword evidence="3" id="KW-1185">Reference proteome</keyword>
<organism evidence="2 3">
    <name type="scientific">Lentibacter algarum</name>
    <dbReference type="NCBI Taxonomy" id="576131"/>
    <lineage>
        <taxon>Bacteria</taxon>
        <taxon>Pseudomonadati</taxon>
        <taxon>Pseudomonadota</taxon>
        <taxon>Alphaproteobacteria</taxon>
        <taxon>Rhodobacterales</taxon>
        <taxon>Roseobacteraceae</taxon>
        <taxon>Lentibacter</taxon>
    </lineage>
</organism>
<sequence length="293" mass="32269">MRWRFAVALSAIFAALCGWYWHSGHADGVERVSVSPLIGPADDADFGGFSGYETNGTTRHLLTDRGHLYTLSGEEISAVTLQGIDGAPLGRRWRDAEGLVALGNGRFAVSFEGRHRVDIYDGTTGMIVEKLPLADEFERLGGNSGLEALALSPSGELVAIAERSGASERPFPVFVFDGAEWRKTSISRRGAFLPVGADFGPGGRLYVLERDYLLSGFRSRIRMFEWRDGVPHEDETLLKTRFWTHANLEGIAVFEEAGETYIELISDNNFLPVLASELVRYRKKALEIRGLGG</sequence>
<gene>
    <name evidence="2" type="ORF">SAMN05444486_101112</name>
</gene>
<dbReference type="RefSeq" id="WP_089886983.1">
    <property type="nucleotide sequence ID" value="NZ_CALJFH010000032.1"/>
</dbReference>
<dbReference type="STRING" id="576131.SAMN05444486_101112"/>
<evidence type="ECO:0000259" key="1">
    <source>
        <dbReference type="Pfam" id="PF13449"/>
    </source>
</evidence>
<proteinExistence type="predicted"/>
<dbReference type="AlphaFoldDB" id="A0A1H3H165"/>
<dbReference type="SUPFAM" id="SSF101898">
    <property type="entry name" value="NHL repeat"/>
    <property type="match status" value="1"/>
</dbReference>
<dbReference type="InterPro" id="IPR027372">
    <property type="entry name" value="Phytase-like_dom"/>
</dbReference>
<dbReference type="Proteomes" id="UP000199026">
    <property type="component" value="Unassembled WGS sequence"/>
</dbReference>
<dbReference type="GeneID" id="78122923"/>
<evidence type="ECO:0000313" key="2">
    <source>
        <dbReference type="EMBL" id="SDY08379.1"/>
    </source>
</evidence>
<feature type="domain" description="Phytase-like" evidence="1">
    <location>
        <begin position="45"/>
        <end position="270"/>
    </location>
</feature>
<evidence type="ECO:0000313" key="3">
    <source>
        <dbReference type="Proteomes" id="UP000199026"/>
    </source>
</evidence>
<dbReference type="Pfam" id="PF13449">
    <property type="entry name" value="Phytase-like"/>
    <property type="match status" value="1"/>
</dbReference>
<name>A0A1H3H165_9RHOB</name>
<reference evidence="2 3" key="1">
    <citation type="submission" date="2016-10" db="EMBL/GenBank/DDBJ databases">
        <authorList>
            <person name="de Groot N.N."/>
        </authorList>
    </citation>
    <scope>NUCLEOTIDE SEQUENCE [LARGE SCALE GENOMIC DNA]</scope>
    <source>
        <strain evidence="2 3">DSM 24677</strain>
    </source>
</reference>
<accession>A0A1H3H165</accession>
<protein>
    <recommendedName>
        <fullName evidence="1">Phytase-like domain-containing protein</fullName>
    </recommendedName>
</protein>